<evidence type="ECO:0000259" key="4">
    <source>
        <dbReference type="PROSITE" id="PS51898"/>
    </source>
</evidence>
<reference evidence="5 6" key="1">
    <citation type="journal article" date="2021" name="Nat. Commun.">
        <title>Reductive evolution and unique predatory mode in the CPR bacterium Vampirococcus lugosii.</title>
        <authorList>
            <person name="Moreira D."/>
            <person name="Zivanovic Y."/>
            <person name="Lopez-Archilla A.I."/>
            <person name="Iniesto M."/>
            <person name="Lopez-Garcia P."/>
        </authorList>
    </citation>
    <scope>NUCLEOTIDE SEQUENCE [LARGE SCALE GENOMIC DNA]</scope>
    <source>
        <strain evidence="5">Chiprana</strain>
    </source>
</reference>
<dbReference type="RefSeq" id="WP_213349504.1">
    <property type="nucleotide sequence ID" value="NZ_JAEDAM010000051.1"/>
</dbReference>
<dbReference type="InterPro" id="IPR002104">
    <property type="entry name" value="Integrase_catalytic"/>
</dbReference>
<evidence type="ECO:0000256" key="2">
    <source>
        <dbReference type="ARBA" id="ARBA00023125"/>
    </source>
</evidence>
<dbReference type="InterPro" id="IPR050090">
    <property type="entry name" value="Tyrosine_recombinase_XerCD"/>
</dbReference>
<protein>
    <submittedName>
        <fullName evidence="5">Integrase</fullName>
    </submittedName>
</protein>
<dbReference type="PROSITE" id="PS51898">
    <property type="entry name" value="TYR_RECOMBINASE"/>
    <property type="match status" value="1"/>
</dbReference>
<dbReference type="Proteomes" id="UP000680365">
    <property type="component" value="Unassembled WGS sequence"/>
</dbReference>
<evidence type="ECO:0000256" key="1">
    <source>
        <dbReference type="ARBA" id="ARBA00008857"/>
    </source>
</evidence>
<dbReference type="SUPFAM" id="SSF56349">
    <property type="entry name" value="DNA breaking-rejoining enzymes"/>
    <property type="match status" value="1"/>
</dbReference>
<dbReference type="EMBL" id="JAEDAM010000051">
    <property type="protein sequence ID" value="MBS8122186.1"/>
    <property type="molecule type" value="Genomic_DNA"/>
</dbReference>
<accession>A0ABS5QLW0</accession>
<comment type="similarity">
    <text evidence="1">Belongs to the 'phage' integrase family.</text>
</comment>
<evidence type="ECO:0000313" key="5">
    <source>
        <dbReference type="EMBL" id="MBS8122186.1"/>
    </source>
</evidence>
<dbReference type="Pfam" id="PF00589">
    <property type="entry name" value="Phage_integrase"/>
    <property type="match status" value="1"/>
</dbReference>
<keyword evidence="2" id="KW-0238">DNA-binding</keyword>
<dbReference type="PANTHER" id="PTHR30349">
    <property type="entry name" value="PHAGE INTEGRASE-RELATED"/>
    <property type="match status" value="1"/>
</dbReference>
<evidence type="ECO:0000256" key="3">
    <source>
        <dbReference type="ARBA" id="ARBA00023172"/>
    </source>
</evidence>
<keyword evidence="3" id="KW-0233">DNA recombination</keyword>
<comment type="caution">
    <text evidence="5">The sequence shown here is derived from an EMBL/GenBank/DDBJ whole genome shotgun (WGS) entry which is preliminary data.</text>
</comment>
<feature type="domain" description="Tyr recombinase" evidence="4">
    <location>
        <begin position="1"/>
        <end position="128"/>
    </location>
</feature>
<proteinExistence type="inferred from homology"/>
<sequence length="133" mass="15393">DLDFKEKTGRVIAGKGDKDRIIILSKNWIEKYEKYLKKRKFNSEYLFVNNKGTKLSPDSIQKFLKISAKKANIQKSVSPHKLRHSFATSLLEEDVSIRYIQQLLGHANLNTTQIYTKVNTNKLKNIKNPLDSL</sequence>
<organism evidence="5 6">
    <name type="scientific">Candidatus Vampirococcus lugosii</name>
    <dbReference type="NCBI Taxonomy" id="2789015"/>
    <lineage>
        <taxon>Bacteria</taxon>
        <taxon>Candidatus Absconditibacteriota</taxon>
        <taxon>Vampirococcus</taxon>
    </lineage>
</organism>
<dbReference type="InterPro" id="IPR011010">
    <property type="entry name" value="DNA_brk_join_enz"/>
</dbReference>
<evidence type="ECO:0000313" key="6">
    <source>
        <dbReference type="Proteomes" id="UP000680365"/>
    </source>
</evidence>
<dbReference type="PANTHER" id="PTHR30349:SF41">
    <property type="entry name" value="INTEGRASE_RECOMBINASE PROTEIN MJ0367-RELATED"/>
    <property type="match status" value="1"/>
</dbReference>
<gene>
    <name evidence="5" type="ORF">VAMP_163n1</name>
</gene>
<dbReference type="Gene3D" id="1.10.443.10">
    <property type="entry name" value="Intergrase catalytic core"/>
    <property type="match status" value="1"/>
</dbReference>
<keyword evidence="6" id="KW-1185">Reference proteome</keyword>
<dbReference type="InterPro" id="IPR013762">
    <property type="entry name" value="Integrase-like_cat_sf"/>
</dbReference>
<feature type="non-terminal residue" evidence="5">
    <location>
        <position position="1"/>
    </location>
</feature>
<name>A0ABS5QLW0_9BACT</name>